<dbReference type="Gramene" id="TraesCS3A03G0776300.1">
    <property type="protein sequence ID" value="TraesCS3A03G0776300.1.CDS"/>
    <property type="gene ID" value="TraesCS3A03G0776300"/>
</dbReference>
<dbReference type="GO" id="GO:0008061">
    <property type="term" value="F:chitin binding"/>
    <property type="evidence" value="ECO:0007669"/>
    <property type="project" value="UniProtKB-KW"/>
</dbReference>
<evidence type="ECO:0000256" key="1">
    <source>
        <dbReference type="ARBA" id="ARBA00022669"/>
    </source>
</evidence>
<gene>
    <name evidence="5" type="primary">LOC123058660</name>
</gene>
<keyword evidence="1" id="KW-0147">Chitin-binding</keyword>
<keyword evidence="6" id="KW-1185">Reference proteome</keyword>
<dbReference type="GeneID" id="123058660"/>
<dbReference type="InterPro" id="IPR036779">
    <property type="entry name" value="LysM_dom_sf"/>
</dbReference>
<dbReference type="Gramene" id="TraesLAC3A03G01393910.1">
    <property type="protein sequence ID" value="TraesLAC3A03G01393910.1"/>
    <property type="gene ID" value="TraesLAC3A03G01393910"/>
</dbReference>
<dbReference type="SMR" id="A0A3B6EKI0"/>
<dbReference type="CDD" id="cd00118">
    <property type="entry name" value="LysM"/>
    <property type="match status" value="1"/>
</dbReference>
<dbReference type="EnsemblPlants" id="TraesCS3A02G314900.1">
    <property type="protein sequence ID" value="TraesCS3A02G314900.1"/>
    <property type="gene ID" value="TraesCS3A02G314900"/>
</dbReference>
<dbReference type="AlphaFoldDB" id="A0A3B6EKI0"/>
<evidence type="ECO:0000313" key="6">
    <source>
        <dbReference type="Proteomes" id="UP000019116"/>
    </source>
</evidence>
<proteinExistence type="predicted"/>
<keyword evidence="3" id="KW-0732">Signal</keyword>
<evidence type="ECO:0000256" key="2">
    <source>
        <dbReference type="ARBA" id="ARBA00023026"/>
    </source>
</evidence>
<dbReference type="OrthoDB" id="1921017at2759"/>
<dbReference type="Gramene" id="TraesCAD_scaffold_079639_01G000100.1">
    <property type="protein sequence ID" value="TraesCAD_scaffold_079639_01G000100.1"/>
    <property type="gene ID" value="TraesCAD_scaffold_079639_01G000100"/>
</dbReference>
<reference evidence="5" key="1">
    <citation type="submission" date="2018-08" db="EMBL/GenBank/DDBJ databases">
        <authorList>
            <person name="Rossello M."/>
        </authorList>
    </citation>
    <scope>NUCLEOTIDE SEQUENCE [LARGE SCALE GENOMIC DNA]</scope>
    <source>
        <strain evidence="5">cv. Chinese Spring</strain>
    </source>
</reference>
<accession>A0A3B6EKI0</accession>
<evidence type="ECO:0000256" key="3">
    <source>
        <dbReference type="SAM" id="SignalP"/>
    </source>
</evidence>
<dbReference type="PANTHER" id="PTHR34997">
    <property type="entry name" value="AM15"/>
    <property type="match status" value="1"/>
</dbReference>
<dbReference type="Gene3D" id="3.10.350.10">
    <property type="entry name" value="LysM domain"/>
    <property type="match status" value="1"/>
</dbReference>
<dbReference type="SUPFAM" id="SSF54106">
    <property type="entry name" value="LysM domain"/>
    <property type="match status" value="1"/>
</dbReference>
<reference evidence="5" key="2">
    <citation type="submission" date="2018-10" db="UniProtKB">
        <authorList>
            <consortium name="EnsemblPlants"/>
        </authorList>
    </citation>
    <scope>IDENTIFICATION</scope>
</reference>
<dbReference type="STRING" id="4565.A0A3B6EKI0"/>
<dbReference type="Pfam" id="PF01476">
    <property type="entry name" value="LysM"/>
    <property type="match status" value="1"/>
</dbReference>
<dbReference type="Gramene" id="TraesLDM3A03G01450530.1">
    <property type="protein sequence ID" value="TraesLDM3A03G01450530.1"/>
    <property type="gene ID" value="TraesLDM3A03G01450530"/>
</dbReference>
<dbReference type="InterPro" id="IPR018392">
    <property type="entry name" value="LysM"/>
</dbReference>
<protein>
    <recommendedName>
        <fullName evidence="4">LysM domain-containing protein</fullName>
    </recommendedName>
</protein>
<dbReference type="PANTHER" id="PTHR34997:SF22">
    <property type="entry name" value="OS01G0783000 PROTEIN"/>
    <property type="match status" value="1"/>
</dbReference>
<keyword evidence="2" id="KW-0843">Virulence</keyword>
<sequence>MAKNHGAAALLIASLLVVAVALADARFTATQMQRGSINGVYALTKAVPALTCNKVSAVQTGETCSSLAESAGLTQEDFLGFNPNINCVRIFVGQWVCLDASSA</sequence>
<dbReference type="Gramene" id="TraesSTA3A03G01441400.1">
    <property type="protein sequence ID" value="TraesSTA3A03G01441400.1"/>
    <property type="gene ID" value="TraesSTA3A03G01441400"/>
</dbReference>
<feature type="chain" id="PRO_5043173456" description="LysM domain-containing protein" evidence="3">
    <location>
        <begin position="26"/>
        <end position="103"/>
    </location>
</feature>
<feature type="domain" description="LysM" evidence="4">
    <location>
        <begin position="54"/>
        <end position="98"/>
    </location>
</feature>
<dbReference type="Gramene" id="TraesWEE_scaffold_081778_01G000400.1">
    <property type="protein sequence ID" value="TraesWEE_scaffold_081778_01G000400.1"/>
    <property type="gene ID" value="TraesWEE_scaffold_081778_01G000400"/>
</dbReference>
<dbReference type="Gramene" id="TraesCS3A02G314900.1">
    <property type="protein sequence ID" value="TraesCS3A02G314900.1"/>
    <property type="gene ID" value="TraesCS3A02G314900"/>
</dbReference>
<dbReference type="Proteomes" id="UP000019116">
    <property type="component" value="Chromosome 3A"/>
</dbReference>
<evidence type="ECO:0000259" key="4">
    <source>
        <dbReference type="PROSITE" id="PS51782"/>
    </source>
</evidence>
<dbReference type="OMA" id="MQRGSIN"/>
<dbReference type="RefSeq" id="XP_044337301.1">
    <property type="nucleotide sequence ID" value="XM_044481366.1"/>
</dbReference>
<dbReference type="SMART" id="SM00257">
    <property type="entry name" value="LysM"/>
    <property type="match status" value="1"/>
</dbReference>
<organism evidence="5">
    <name type="scientific">Triticum aestivum</name>
    <name type="common">Wheat</name>
    <dbReference type="NCBI Taxonomy" id="4565"/>
    <lineage>
        <taxon>Eukaryota</taxon>
        <taxon>Viridiplantae</taxon>
        <taxon>Streptophyta</taxon>
        <taxon>Embryophyta</taxon>
        <taxon>Tracheophyta</taxon>
        <taxon>Spermatophyta</taxon>
        <taxon>Magnoliopsida</taxon>
        <taxon>Liliopsida</taxon>
        <taxon>Poales</taxon>
        <taxon>Poaceae</taxon>
        <taxon>BOP clade</taxon>
        <taxon>Pooideae</taxon>
        <taxon>Triticodae</taxon>
        <taxon>Triticeae</taxon>
        <taxon>Triticinae</taxon>
        <taxon>Triticum</taxon>
    </lineage>
</organism>
<name>A0A3B6EKI0_WHEAT</name>
<dbReference type="InterPro" id="IPR052210">
    <property type="entry name" value="LysM1-like"/>
</dbReference>
<evidence type="ECO:0000313" key="5">
    <source>
        <dbReference type="EnsemblPlants" id="TraesCS3A02G314900.1"/>
    </source>
</evidence>
<dbReference type="PROSITE" id="PS51782">
    <property type="entry name" value="LYSM"/>
    <property type="match status" value="1"/>
</dbReference>
<feature type="signal peptide" evidence="3">
    <location>
        <begin position="1"/>
        <end position="25"/>
    </location>
</feature>
<dbReference type="Gramene" id="TraesNOR3A03G01470640.1">
    <property type="protein sequence ID" value="TraesNOR3A03G01470640.1"/>
    <property type="gene ID" value="TraesNOR3A03G01470640"/>
</dbReference>